<comment type="similarity">
    <text evidence="6">Belongs to the DNAJC25 family.</text>
</comment>
<protein>
    <submittedName>
        <fullName evidence="10">DgyrCDS300</fullName>
    </submittedName>
</protein>
<gene>
    <name evidence="10" type="ORF">DGYR_LOCUS298</name>
</gene>
<feature type="transmembrane region" description="Helical" evidence="7">
    <location>
        <begin position="229"/>
        <end position="248"/>
    </location>
</feature>
<dbReference type="PANTHER" id="PTHR44176">
    <property type="entry name" value="DNAJ HOMOLOG SUBFAMILY C MEMBER 25"/>
    <property type="match status" value="1"/>
</dbReference>
<dbReference type="Proteomes" id="UP000549394">
    <property type="component" value="Unassembled WGS sequence"/>
</dbReference>
<dbReference type="Pfam" id="PF00226">
    <property type="entry name" value="DnaJ"/>
    <property type="match status" value="1"/>
</dbReference>
<comment type="subcellular location">
    <subcellularLocation>
        <location evidence="1">Membrane</location>
        <topology evidence="1">Multi-pass membrane protein</topology>
    </subcellularLocation>
</comment>
<dbReference type="InterPro" id="IPR001623">
    <property type="entry name" value="DnaJ_domain"/>
</dbReference>
<dbReference type="PROSITE" id="PS00636">
    <property type="entry name" value="DNAJ_1"/>
    <property type="match status" value="1"/>
</dbReference>
<feature type="chain" id="PRO_5029558693" evidence="8">
    <location>
        <begin position="29"/>
        <end position="344"/>
    </location>
</feature>
<evidence type="ECO:0000256" key="1">
    <source>
        <dbReference type="ARBA" id="ARBA00004141"/>
    </source>
</evidence>
<dbReference type="Gene3D" id="1.10.287.110">
    <property type="entry name" value="DnaJ domain"/>
    <property type="match status" value="1"/>
</dbReference>
<evidence type="ECO:0000256" key="7">
    <source>
        <dbReference type="SAM" id="Phobius"/>
    </source>
</evidence>
<keyword evidence="2 7" id="KW-0812">Transmembrane</keyword>
<proteinExistence type="inferred from homology"/>
<dbReference type="InterPro" id="IPR018253">
    <property type="entry name" value="DnaJ_domain_CS"/>
</dbReference>
<evidence type="ECO:0000256" key="2">
    <source>
        <dbReference type="ARBA" id="ARBA00022692"/>
    </source>
</evidence>
<dbReference type="OrthoDB" id="270167at2759"/>
<organism evidence="10 11">
    <name type="scientific">Dimorphilus gyrociliatus</name>
    <dbReference type="NCBI Taxonomy" id="2664684"/>
    <lineage>
        <taxon>Eukaryota</taxon>
        <taxon>Metazoa</taxon>
        <taxon>Spiralia</taxon>
        <taxon>Lophotrochozoa</taxon>
        <taxon>Annelida</taxon>
        <taxon>Polychaeta</taxon>
        <taxon>Polychaeta incertae sedis</taxon>
        <taxon>Dinophilidae</taxon>
        <taxon>Dimorphilus</taxon>
    </lineage>
</organism>
<dbReference type="SUPFAM" id="SSF46565">
    <property type="entry name" value="Chaperone J-domain"/>
    <property type="match status" value="1"/>
</dbReference>
<feature type="signal peptide" evidence="8">
    <location>
        <begin position="1"/>
        <end position="28"/>
    </location>
</feature>
<dbReference type="PRINTS" id="PR00625">
    <property type="entry name" value="JDOMAIN"/>
</dbReference>
<sequence>MRSYDTTMGLYKLIQILLILSFFPQVTCFIEGLYCGRDNCYDVLGVTRDSDTKEISRNYRKLAKTWHPDKHRKKSQDKQVLAEEMFRKIATAYEVLRDEESRKDYDYMLDNPDEYYHHYYRYYRTRVAPKVDVRLVIAVAITIISVIQYWSSWNNYNAAINYFARDPKYKIKAMEIAKREGMLETNKKKQRGISKEELREQEENVLRKVVAEKMDIRGSYSKPSIKDVLWFQLALLPWYTFQYIVWYIRWIWKFNICGNPYTREEHEYLIRRNMKLSEGKWNALEEYDREDFYRMELWIDEKFQEWKENKEEEEKQKLAESNKYKIYRRYMKRGGPGQMVLGPE</sequence>
<dbReference type="CDD" id="cd06257">
    <property type="entry name" value="DnaJ"/>
    <property type="match status" value="1"/>
</dbReference>
<name>A0A7I8V447_9ANNE</name>
<evidence type="ECO:0000256" key="3">
    <source>
        <dbReference type="ARBA" id="ARBA00022989"/>
    </source>
</evidence>
<evidence type="ECO:0000256" key="5">
    <source>
        <dbReference type="ARBA" id="ARBA00023186"/>
    </source>
</evidence>
<dbReference type="InterPro" id="IPR036869">
    <property type="entry name" value="J_dom_sf"/>
</dbReference>
<dbReference type="AlphaFoldDB" id="A0A7I8V447"/>
<evidence type="ECO:0000259" key="9">
    <source>
        <dbReference type="PROSITE" id="PS50076"/>
    </source>
</evidence>
<dbReference type="GO" id="GO:0005789">
    <property type="term" value="C:endoplasmic reticulum membrane"/>
    <property type="evidence" value="ECO:0007669"/>
    <property type="project" value="TreeGrafter"/>
</dbReference>
<accession>A0A7I8V447</accession>
<keyword evidence="5" id="KW-0143">Chaperone</keyword>
<keyword evidence="11" id="KW-1185">Reference proteome</keyword>
<feature type="domain" description="J" evidence="9">
    <location>
        <begin position="39"/>
        <end position="109"/>
    </location>
</feature>
<dbReference type="GO" id="GO:0006457">
    <property type="term" value="P:protein folding"/>
    <property type="evidence" value="ECO:0007669"/>
    <property type="project" value="InterPro"/>
</dbReference>
<keyword evidence="8" id="KW-0732">Signal</keyword>
<evidence type="ECO:0000313" key="11">
    <source>
        <dbReference type="Proteomes" id="UP000549394"/>
    </source>
</evidence>
<dbReference type="FunFam" id="1.10.287.110:FF:000036">
    <property type="entry name" value="dnaJ homolog subfamily C member 25"/>
    <property type="match status" value="1"/>
</dbReference>
<keyword evidence="4 7" id="KW-0472">Membrane</keyword>
<dbReference type="PROSITE" id="PS50076">
    <property type="entry name" value="DNAJ_2"/>
    <property type="match status" value="1"/>
</dbReference>
<evidence type="ECO:0000256" key="8">
    <source>
        <dbReference type="SAM" id="SignalP"/>
    </source>
</evidence>
<evidence type="ECO:0000313" key="10">
    <source>
        <dbReference type="EMBL" id="CAD5110944.1"/>
    </source>
</evidence>
<evidence type="ECO:0000256" key="4">
    <source>
        <dbReference type="ARBA" id="ARBA00023136"/>
    </source>
</evidence>
<dbReference type="PANTHER" id="PTHR44176:SF1">
    <property type="entry name" value="DNAJ HOMOLOG SUBFAMILY C MEMBER 25"/>
    <property type="match status" value="1"/>
</dbReference>
<keyword evidence="3 7" id="KW-1133">Transmembrane helix</keyword>
<reference evidence="10 11" key="1">
    <citation type="submission" date="2020-08" db="EMBL/GenBank/DDBJ databases">
        <authorList>
            <person name="Hejnol A."/>
        </authorList>
    </citation>
    <scope>NUCLEOTIDE SEQUENCE [LARGE SCALE GENOMIC DNA]</scope>
</reference>
<dbReference type="InterPro" id="IPR044632">
    <property type="entry name" value="DNAJC25-like"/>
</dbReference>
<evidence type="ECO:0000256" key="6">
    <source>
        <dbReference type="ARBA" id="ARBA00024193"/>
    </source>
</evidence>
<dbReference type="SMART" id="SM00271">
    <property type="entry name" value="DnaJ"/>
    <property type="match status" value="1"/>
</dbReference>
<comment type="caution">
    <text evidence="10">The sequence shown here is derived from an EMBL/GenBank/DDBJ whole genome shotgun (WGS) entry which is preliminary data.</text>
</comment>
<dbReference type="EMBL" id="CAJFCJ010000001">
    <property type="protein sequence ID" value="CAD5110944.1"/>
    <property type="molecule type" value="Genomic_DNA"/>
</dbReference>